<keyword evidence="3" id="KW-1185">Reference proteome</keyword>
<protein>
    <recommendedName>
        <fullName evidence="4">Outer membrane beta-barrel protein</fullName>
    </recommendedName>
</protein>
<sequence>MLYLLKKRILFLCALFPLVSNAQSFLPATLITQNHDTLSGYVRVDYGYDFIRFKRGITGIPVNYKVPTINTLLVNGLVYKPRTIDNQIVLMQQMVSGKASLFVQRRKPFAKDRFFLEKDTVFVELIRKSSEVRVNGQLYNETYQNHLSLYSKILNDCNEFTNQKWPTGFDEKSFIELISAYNTCAHTANSLLPKSIIYPAFKKFPVRWFMNAGVGVSSSLPYHTKAALDHYVTNIQTPLGGYINLSDQASSAQINNFITANLGFECGKLGNTNSWGGMLGFSSLNYAYHINTRGIINSAPNDFSFVDPAGVLHDDLPPPIQEQPIQFDGESREKAFIAQADLFIRHYWLQDKSRIYFGTGAGYGIRTATFVAPVKVYLANGSYQGMAVRDAESATYTKKNFDFLLQAGWEYFIHNGRSVGFSFQYNSFYSNRIALLLNYSF</sequence>
<dbReference type="EMBL" id="JACWZY010000001">
    <property type="protein sequence ID" value="MBD2699330.1"/>
    <property type="molecule type" value="Genomic_DNA"/>
</dbReference>
<evidence type="ECO:0000256" key="1">
    <source>
        <dbReference type="SAM" id="SignalP"/>
    </source>
</evidence>
<comment type="caution">
    <text evidence="2">The sequence shown here is derived from an EMBL/GenBank/DDBJ whole genome shotgun (WGS) entry which is preliminary data.</text>
</comment>
<keyword evidence="1" id="KW-0732">Signal</keyword>
<evidence type="ECO:0000313" key="2">
    <source>
        <dbReference type="EMBL" id="MBD2699330.1"/>
    </source>
</evidence>
<feature type="chain" id="PRO_5037598559" description="Outer membrane beta-barrel protein" evidence="1">
    <location>
        <begin position="23"/>
        <end position="441"/>
    </location>
</feature>
<accession>A0A927AR85</accession>
<evidence type="ECO:0008006" key="4">
    <source>
        <dbReference type="Google" id="ProtNLM"/>
    </source>
</evidence>
<dbReference type="AlphaFoldDB" id="A0A927AR85"/>
<proteinExistence type="predicted"/>
<dbReference type="Proteomes" id="UP000598820">
    <property type="component" value="Unassembled WGS sequence"/>
</dbReference>
<reference evidence="2" key="1">
    <citation type="submission" date="2020-09" db="EMBL/GenBank/DDBJ databases">
        <authorList>
            <person name="Kim M.K."/>
        </authorList>
    </citation>
    <scope>NUCLEOTIDE SEQUENCE</scope>
    <source>
        <strain evidence="2">BT702</strain>
    </source>
</reference>
<evidence type="ECO:0000313" key="3">
    <source>
        <dbReference type="Proteomes" id="UP000598820"/>
    </source>
</evidence>
<name>A0A927AR85_9BACT</name>
<feature type="signal peptide" evidence="1">
    <location>
        <begin position="1"/>
        <end position="22"/>
    </location>
</feature>
<gene>
    <name evidence="2" type="ORF">IC229_01690</name>
</gene>
<organism evidence="2 3">
    <name type="scientific">Spirosoma profusum</name>
    <dbReference type="NCBI Taxonomy" id="2771354"/>
    <lineage>
        <taxon>Bacteria</taxon>
        <taxon>Pseudomonadati</taxon>
        <taxon>Bacteroidota</taxon>
        <taxon>Cytophagia</taxon>
        <taxon>Cytophagales</taxon>
        <taxon>Cytophagaceae</taxon>
        <taxon>Spirosoma</taxon>
    </lineage>
</organism>